<accession>A0A9K3Q7C9</accession>
<dbReference type="InterPro" id="IPR016818">
    <property type="entry name" value="NOSIP"/>
</dbReference>
<comment type="subcellular location">
    <subcellularLocation>
        <location evidence="1">Nucleus</location>
    </subcellularLocation>
</comment>
<proteinExistence type="predicted"/>
<dbReference type="GO" id="GO:0005634">
    <property type="term" value="C:nucleus"/>
    <property type="evidence" value="ECO:0007669"/>
    <property type="project" value="UniProtKB-SubCell"/>
</dbReference>
<feature type="region of interest" description="Disordered" evidence="3">
    <location>
        <begin position="135"/>
        <end position="172"/>
    </location>
</feature>
<keyword evidence="2" id="KW-0539">Nucleus</keyword>
<dbReference type="OrthoDB" id="116827at2759"/>
<organism evidence="5 6">
    <name type="scientific">Nitzschia inconspicua</name>
    <dbReference type="NCBI Taxonomy" id="303405"/>
    <lineage>
        <taxon>Eukaryota</taxon>
        <taxon>Sar</taxon>
        <taxon>Stramenopiles</taxon>
        <taxon>Ochrophyta</taxon>
        <taxon>Bacillariophyta</taxon>
        <taxon>Bacillariophyceae</taxon>
        <taxon>Bacillariophycidae</taxon>
        <taxon>Bacillariales</taxon>
        <taxon>Bacillariaceae</taxon>
        <taxon>Nitzschia</taxon>
    </lineage>
</organism>
<protein>
    <submittedName>
        <fullName evidence="5">Zinc-finger interacting protein</fullName>
    </submittedName>
</protein>
<sequence>MGRKSKQAGGHNPLTYHERKHYANDSSYGTTTARLGQDSQYKFGHCGLSLHPAVEHPVATPSGFIYERSTILEYLLTKTQSLKREQIEYDQWRERQEQEHQGTQDKKRKAVVEQFESAQKVETFKKKKTDDNPLIKSSYWLAQSQPEKDKELSTRDPPPKRPPSPNSQQPLRRKDLIELDLKWNKEHQVLCAISEKTIHTQPALALIPKKDDKAQVVLESVYNDLGENKERVCPVTGKKLSKVLKLQQGGSSFASKDGVIEAKQYRPTMT</sequence>
<dbReference type="PANTHER" id="PTHR13063">
    <property type="entry name" value="ENOS INTERACTING PROTEIN"/>
    <property type="match status" value="1"/>
</dbReference>
<keyword evidence="5" id="KW-0862">Zinc</keyword>
<feature type="region of interest" description="Disordered" evidence="3">
    <location>
        <begin position="1"/>
        <end position="31"/>
    </location>
</feature>
<keyword evidence="6" id="KW-1185">Reference proteome</keyword>
<dbReference type="Proteomes" id="UP000693970">
    <property type="component" value="Unassembled WGS sequence"/>
</dbReference>
<dbReference type="EMBL" id="JAGRRH010000002">
    <property type="protein sequence ID" value="KAG7373436.1"/>
    <property type="molecule type" value="Genomic_DNA"/>
</dbReference>
<gene>
    <name evidence="5" type="ORF">IV203_034160</name>
</gene>
<evidence type="ECO:0000256" key="2">
    <source>
        <dbReference type="ARBA" id="ARBA00023242"/>
    </source>
</evidence>
<reference evidence="5" key="1">
    <citation type="journal article" date="2021" name="Sci. Rep.">
        <title>Diploid genomic architecture of Nitzschia inconspicua, an elite biomass production diatom.</title>
        <authorList>
            <person name="Oliver A."/>
            <person name="Podell S."/>
            <person name="Pinowska A."/>
            <person name="Traller J.C."/>
            <person name="Smith S.R."/>
            <person name="McClure R."/>
            <person name="Beliaev A."/>
            <person name="Bohutskyi P."/>
            <person name="Hill E.A."/>
            <person name="Rabines A."/>
            <person name="Zheng H."/>
            <person name="Allen L.Z."/>
            <person name="Kuo A."/>
            <person name="Grigoriev I.V."/>
            <person name="Allen A.E."/>
            <person name="Hazlebeck D."/>
            <person name="Allen E.E."/>
        </authorList>
    </citation>
    <scope>NUCLEOTIDE SEQUENCE</scope>
    <source>
        <strain evidence="5">Hildebrandi</strain>
    </source>
</reference>
<evidence type="ECO:0000259" key="4">
    <source>
        <dbReference type="Pfam" id="PF15906"/>
    </source>
</evidence>
<evidence type="ECO:0000256" key="1">
    <source>
        <dbReference type="ARBA" id="ARBA00004123"/>
    </source>
</evidence>
<evidence type="ECO:0000256" key="3">
    <source>
        <dbReference type="SAM" id="MobiDB-lite"/>
    </source>
</evidence>
<keyword evidence="5" id="KW-0863">Zinc-finger</keyword>
<evidence type="ECO:0000313" key="5">
    <source>
        <dbReference type="EMBL" id="KAG7373436.1"/>
    </source>
</evidence>
<dbReference type="GO" id="GO:0008270">
    <property type="term" value="F:zinc ion binding"/>
    <property type="evidence" value="ECO:0007669"/>
    <property type="project" value="UniProtKB-KW"/>
</dbReference>
<dbReference type="Pfam" id="PF15906">
    <property type="entry name" value="zf-NOSIP"/>
    <property type="match status" value="1"/>
</dbReference>
<feature type="domain" description="Nitric oxide synthase-interacting protein zinc-finger" evidence="4">
    <location>
        <begin position="14"/>
        <end position="77"/>
    </location>
</feature>
<dbReference type="InterPro" id="IPR031790">
    <property type="entry name" value="Znf-NOSIP"/>
</dbReference>
<keyword evidence="5" id="KW-0479">Metal-binding</keyword>
<evidence type="ECO:0000313" key="6">
    <source>
        <dbReference type="Proteomes" id="UP000693970"/>
    </source>
</evidence>
<name>A0A9K3Q7C9_9STRA</name>
<comment type="caution">
    <text evidence="5">The sequence shown here is derived from an EMBL/GenBank/DDBJ whole genome shotgun (WGS) entry which is preliminary data.</text>
</comment>
<reference evidence="5" key="2">
    <citation type="submission" date="2021-04" db="EMBL/GenBank/DDBJ databases">
        <authorList>
            <person name="Podell S."/>
        </authorList>
    </citation>
    <scope>NUCLEOTIDE SEQUENCE</scope>
    <source>
        <strain evidence="5">Hildebrandi</strain>
    </source>
</reference>
<dbReference type="GO" id="GO:0061630">
    <property type="term" value="F:ubiquitin protein ligase activity"/>
    <property type="evidence" value="ECO:0007669"/>
    <property type="project" value="InterPro"/>
</dbReference>
<dbReference type="AlphaFoldDB" id="A0A9K3Q7C9"/>
<feature type="compositionally biased region" description="Basic and acidic residues" evidence="3">
    <location>
        <begin position="146"/>
        <end position="159"/>
    </location>
</feature>
<dbReference type="PANTHER" id="PTHR13063:SF10">
    <property type="entry name" value="NITRIC OXIDE SYNTHASE-INTERACTING PROTEIN"/>
    <property type="match status" value="1"/>
</dbReference>